<dbReference type="PANTHER" id="PTHR10763:SF26">
    <property type="entry name" value="CELL DIVISION CONTROL PROTEIN 6 HOMOLOG"/>
    <property type="match status" value="1"/>
</dbReference>
<evidence type="ECO:0000313" key="5">
    <source>
        <dbReference type="EMBL" id="QBI90074.1"/>
    </source>
</evidence>
<evidence type="ECO:0000256" key="3">
    <source>
        <dbReference type="ARBA" id="ARBA00022840"/>
    </source>
</evidence>
<keyword evidence="6" id="KW-1185">Reference proteome</keyword>
<evidence type="ECO:0000256" key="2">
    <source>
        <dbReference type="ARBA" id="ARBA00022741"/>
    </source>
</evidence>
<accession>A0A481V8D9</accession>
<dbReference type="InterPro" id="IPR003593">
    <property type="entry name" value="AAA+_ATPase"/>
</dbReference>
<dbReference type="GO" id="GO:0005524">
    <property type="term" value="F:ATP binding"/>
    <property type="evidence" value="ECO:0007669"/>
    <property type="project" value="UniProtKB-KW"/>
</dbReference>
<dbReference type="Proteomes" id="UP000294095">
    <property type="component" value="Segment"/>
</dbReference>
<dbReference type="EMBL" id="MK310226">
    <property type="protein sequence ID" value="QBI90074.1"/>
    <property type="molecule type" value="Genomic_DNA"/>
</dbReference>
<keyword evidence="3" id="KW-0067">ATP-binding</keyword>
<sequence length="352" mass="39450">MITDPRVFQDEYLPRELKHREGPVEELCRAFDPAVDGDQATDVLVAGPSGVGKTVLVRHTLGRLEQYADVDHAHIECLGVDTKDVLQAALRKHRAPVDVGDDADVEALRDQLRETTRQPYILVLDEADALPDAEILDDVIDIAGVSIVGICHDQERWLARVSDNVRRRIAAPVQLDRYGVSELSSILRDRADQGLRRGAVDDEQLRAIANEVAGVARFGIQALRAAAEFASDRGHGQIEAADVQDSFELARRRIRRSSLDSLPFHHHVLYGLVHQSGKISASTLHEQYEELAEDVYFGRDLTPIGGRARRNKLSKLREYDLIDYQGPPQNRWYYVLDESIEAPVSLPILNQH</sequence>
<evidence type="ECO:0000259" key="4">
    <source>
        <dbReference type="SMART" id="SM00382"/>
    </source>
</evidence>
<keyword evidence="1" id="KW-0235">DNA replication</keyword>
<dbReference type="Gene3D" id="3.40.50.300">
    <property type="entry name" value="P-loop containing nucleotide triphosphate hydrolases"/>
    <property type="match status" value="1"/>
</dbReference>
<feature type="domain" description="AAA+ ATPase" evidence="4">
    <location>
        <begin position="39"/>
        <end position="179"/>
    </location>
</feature>
<protein>
    <submittedName>
        <fullName evidence="5">Orc1-type DNA replication protein</fullName>
    </submittedName>
</protein>
<dbReference type="Pfam" id="PF13191">
    <property type="entry name" value="AAA_16"/>
    <property type="match status" value="1"/>
</dbReference>
<name>A0A481V8D9_9CAUD</name>
<evidence type="ECO:0000256" key="1">
    <source>
        <dbReference type="ARBA" id="ARBA00022705"/>
    </source>
</evidence>
<dbReference type="SMART" id="SM00382">
    <property type="entry name" value="AAA"/>
    <property type="match status" value="1"/>
</dbReference>
<gene>
    <name evidence="5" type="primary">orc1</name>
    <name evidence="5" type="ORF">ChaoS9_345</name>
</gene>
<dbReference type="PANTHER" id="PTHR10763">
    <property type="entry name" value="CELL DIVISION CONTROL PROTEIN 6-RELATED"/>
    <property type="match status" value="1"/>
</dbReference>
<dbReference type="GO" id="GO:0006260">
    <property type="term" value="P:DNA replication"/>
    <property type="evidence" value="ECO:0007669"/>
    <property type="project" value="UniProtKB-KW"/>
</dbReference>
<dbReference type="InterPro" id="IPR055237">
    <property type="entry name" value="Cdc6_lid"/>
</dbReference>
<dbReference type="InterPro" id="IPR041664">
    <property type="entry name" value="AAA_16"/>
</dbReference>
<dbReference type="InterPro" id="IPR027417">
    <property type="entry name" value="P-loop_NTPase"/>
</dbReference>
<dbReference type="SUPFAM" id="SSF52540">
    <property type="entry name" value="P-loop containing nucleoside triphosphate hydrolases"/>
    <property type="match status" value="1"/>
</dbReference>
<dbReference type="Pfam" id="PF22703">
    <property type="entry name" value="Cdc6_lid"/>
    <property type="match status" value="1"/>
</dbReference>
<evidence type="ECO:0000313" key="6">
    <source>
        <dbReference type="Proteomes" id="UP000294095"/>
    </source>
</evidence>
<dbReference type="InterPro" id="IPR050311">
    <property type="entry name" value="ORC1/CDC6"/>
</dbReference>
<dbReference type="RefSeq" id="YP_010078015.1">
    <property type="nucleotide sequence ID" value="NC_054953.1"/>
</dbReference>
<dbReference type="GeneID" id="65066921"/>
<proteinExistence type="predicted"/>
<dbReference type="Gene3D" id="1.10.8.60">
    <property type="match status" value="1"/>
</dbReference>
<reference evidence="6" key="1">
    <citation type="journal article" date="2019" name="Genes (Basel)">
        <title>Halobacterium salinarum virus ChaoS9, a Novel Halovirus Related to PhiH1 and PhiCh1.</title>
        <authorList>
            <person name="Dyall-Smith M."/>
            <person name="Palm P."/>
            <person name="Wanner G."/>
            <person name="Witte A."/>
            <person name="Oesterhelt D."/>
            <person name="Pfeiffer F."/>
        </authorList>
    </citation>
    <scope>NUCLEOTIDE SEQUENCE [LARGE SCALE GENOMIC DNA]</scope>
</reference>
<keyword evidence="2" id="KW-0547">Nucleotide-binding</keyword>
<organism evidence="5 6">
    <name type="scientific">Halobacterium phage ChaoS9</name>
    <dbReference type="NCBI Taxonomy" id="2847105"/>
    <lineage>
        <taxon>Viruses</taxon>
        <taxon>Duplodnaviria</taxon>
        <taxon>Heunggongvirae</taxon>
        <taxon>Uroviricota</taxon>
        <taxon>Caudoviricetes</taxon>
        <taxon>Vertoviridae</taxon>
        <taxon>Chaovirus</taxon>
        <taxon>Chaovirus bigenum</taxon>
        <taxon>Chaovirus ChaoS9</taxon>
    </lineage>
</organism>